<evidence type="ECO:0000313" key="1">
    <source>
        <dbReference type="EMBL" id="GAA2027000.1"/>
    </source>
</evidence>
<evidence type="ECO:0008006" key="3">
    <source>
        <dbReference type="Google" id="ProtNLM"/>
    </source>
</evidence>
<protein>
    <recommendedName>
        <fullName evidence="3">Group III truncated hemoglobin</fullName>
    </recommendedName>
</protein>
<dbReference type="EMBL" id="BAAAPW010000001">
    <property type="protein sequence ID" value="GAA2027000.1"/>
    <property type="molecule type" value="Genomic_DNA"/>
</dbReference>
<organism evidence="1 2">
    <name type="scientific">Agromyces tropicus</name>
    <dbReference type="NCBI Taxonomy" id="555371"/>
    <lineage>
        <taxon>Bacteria</taxon>
        <taxon>Bacillati</taxon>
        <taxon>Actinomycetota</taxon>
        <taxon>Actinomycetes</taxon>
        <taxon>Micrococcales</taxon>
        <taxon>Microbacteriaceae</taxon>
        <taxon>Agromyces</taxon>
    </lineage>
</organism>
<dbReference type="InterPro" id="IPR009050">
    <property type="entry name" value="Globin-like_sf"/>
</dbReference>
<dbReference type="InterPro" id="IPR012292">
    <property type="entry name" value="Globin/Proto"/>
</dbReference>
<comment type="caution">
    <text evidence="1">The sequence shown here is derived from an EMBL/GenBank/DDBJ whole genome shotgun (WGS) entry which is preliminary data.</text>
</comment>
<proteinExistence type="predicted"/>
<dbReference type="Proteomes" id="UP001501196">
    <property type="component" value="Unassembled WGS sequence"/>
</dbReference>
<reference evidence="2" key="1">
    <citation type="journal article" date="2019" name="Int. J. Syst. Evol. Microbiol.">
        <title>The Global Catalogue of Microorganisms (GCM) 10K type strain sequencing project: providing services to taxonomists for standard genome sequencing and annotation.</title>
        <authorList>
            <consortium name="The Broad Institute Genomics Platform"/>
            <consortium name="The Broad Institute Genome Sequencing Center for Infectious Disease"/>
            <person name="Wu L."/>
            <person name="Ma J."/>
        </authorList>
    </citation>
    <scope>NUCLEOTIDE SEQUENCE [LARGE SCALE GENOMIC DNA]</scope>
    <source>
        <strain evidence="2">JCM 15672</strain>
    </source>
</reference>
<sequence length="152" mass="16857">MGDQHDLRDRGDVERLVRAFYGRAFADPLLGPIFTDVARMDLEHHLPIMCDFWETVLFGAGSYRRNPFALHEALDRRAPLGAAEFGRWLELWTSTVDDGFAGEAAERAKAQARRIAASMQRRLAGGSGSALGTIGTRERLARAGEIDELDRG</sequence>
<keyword evidence="2" id="KW-1185">Reference proteome</keyword>
<dbReference type="RefSeq" id="WP_344369612.1">
    <property type="nucleotide sequence ID" value="NZ_BAAAPW010000001.1"/>
</dbReference>
<dbReference type="CDD" id="cd08916">
    <property type="entry name" value="TrHb3_P"/>
    <property type="match status" value="1"/>
</dbReference>
<accession>A0ABP5FKG1</accession>
<name>A0ABP5FKG1_9MICO</name>
<evidence type="ECO:0000313" key="2">
    <source>
        <dbReference type="Proteomes" id="UP001501196"/>
    </source>
</evidence>
<dbReference type="SUPFAM" id="SSF46458">
    <property type="entry name" value="Globin-like"/>
    <property type="match status" value="1"/>
</dbReference>
<gene>
    <name evidence="1" type="ORF">GCM10009819_07890</name>
</gene>
<dbReference type="Gene3D" id="1.10.490.10">
    <property type="entry name" value="Globins"/>
    <property type="match status" value="1"/>
</dbReference>